<dbReference type="HOGENOM" id="CLU_2730483_0_0_2"/>
<dbReference type="PATRIC" id="fig|1434123.4.peg.2524"/>
<reference evidence="1 2" key="1">
    <citation type="submission" date="2014-07" db="EMBL/GenBank/DDBJ databases">
        <title>Methanogenic archaea and the global carbon cycle.</title>
        <authorList>
            <person name="Henriksen J.R."/>
            <person name="Luke J."/>
            <person name="Reinhart S."/>
            <person name="Benedict M.N."/>
            <person name="Youngblut N.D."/>
            <person name="Metcalf M.E."/>
            <person name="Whitaker R.J."/>
            <person name="Metcalf W.W."/>
        </authorList>
    </citation>
    <scope>NUCLEOTIDE SEQUENCE [LARGE SCALE GENOMIC DNA]</scope>
    <source>
        <strain evidence="1 2">Z-761</strain>
    </source>
</reference>
<gene>
    <name evidence="1" type="ORF">MSVAZ_2068</name>
</gene>
<dbReference type="PANTHER" id="PTHR38815">
    <property type="entry name" value="HYPOTHETICAL MEMBRANE PROTEIN, CONSERVED, DUF373 FAMILY"/>
    <property type="match status" value="1"/>
</dbReference>
<dbReference type="Proteomes" id="UP000033096">
    <property type="component" value="Chromosome"/>
</dbReference>
<organism evidence="1 2">
    <name type="scientific">Methanosarcina vacuolata Z-761</name>
    <dbReference type="NCBI Taxonomy" id="1434123"/>
    <lineage>
        <taxon>Archaea</taxon>
        <taxon>Methanobacteriati</taxon>
        <taxon>Methanobacteriota</taxon>
        <taxon>Stenosarchaea group</taxon>
        <taxon>Methanomicrobia</taxon>
        <taxon>Methanosarcinales</taxon>
        <taxon>Methanosarcinaceae</taxon>
        <taxon>Methanosarcina</taxon>
    </lineage>
</organism>
<sequence length="71" mass="7529">MQTLVICIDRDNDLGEKAKLETPIVGREANVQAAVALGIADPEDSDTNTIFGGIRILDELRAKGTDASSSE</sequence>
<name>A0A0E3Q6F0_9EURY</name>
<protein>
    <submittedName>
        <fullName evidence="1">Conserved transmembrane protein</fullName>
    </submittedName>
</protein>
<accession>A0A0E3Q6F0</accession>
<keyword evidence="1" id="KW-0472">Membrane</keyword>
<dbReference type="EMBL" id="CP009520">
    <property type="protein sequence ID" value="AKB44337.1"/>
    <property type="molecule type" value="Genomic_DNA"/>
</dbReference>
<dbReference type="STRING" id="1434123.MSVAZ_2068"/>
<dbReference type="AlphaFoldDB" id="A0A0E3Q6F0"/>
<dbReference type="InterPro" id="IPR007254">
    <property type="entry name" value="DUF373"/>
</dbReference>
<evidence type="ECO:0000313" key="2">
    <source>
        <dbReference type="Proteomes" id="UP000033096"/>
    </source>
</evidence>
<dbReference type="PANTHER" id="PTHR38815:SF1">
    <property type="entry name" value="DUF373 FAMILY PROTEIN"/>
    <property type="match status" value="1"/>
</dbReference>
<keyword evidence="2" id="KW-1185">Reference proteome</keyword>
<proteinExistence type="predicted"/>
<evidence type="ECO:0000313" key="1">
    <source>
        <dbReference type="EMBL" id="AKB44337.1"/>
    </source>
</evidence>
<keyword evidence="1" id="KW-0812">Transmembrane</keyword>
<dbReference type="KEGG" id="mvc:MSVAZ_2068"/>
<dbReference type="Pfam" id="PF04123">
    <property type="entry name" value="DUF373"/>
    <property type="match status" value="1"/>
</dbReference>